<evidence type="ECO:0000313" key="7">
    <source>
        <dbReference type="EMBL" id="BAV33153.1"/>
    </source>
</evidence>
<keyword evidence="6" id="KW-0012">Acyltransferase</keyword>
<dbReference type="KEGG" id="slim:SCL_0833"/>
<comment type="catalytic activity">
    <reaction evidence="1 6">
        <text>an S-substituted glutathione + H2O = an S-substituted L-cysteinylglycine + L-glutamate</text>
        <dbReference type="Rhea" id="RHEA:59468"/>
        <dbReference type="ChEBI" id="CHEBI:15377"/>
        <dbReference type="ChEBI" id="CHEBI:29985"/>
        <dbReference type="ChEBI" id="CHEBI:90779"/>
        <dbReference type="ChEBI" id="CHEBI:143103"/>
        <dbReference type="EC" id="3.4.19.13"/>
    </reaction>
</comment>
<dbReference type="GO" id="GO:0006751">
    <property type="term" value="P:glutathione catabolic process"/>
    <property type="evidence" value="ECO:0007669"/>
    <property type="project" value="UniProtKB-UniRule"/>
</dbReference>
<dbReference type="Gene3D" id="1.10.246.130">
    <property type="match status" value="1"/>
</dbReference>
<dbReference type="InterPro" id="IPR043137">
    <property type="entry name" value="GGT_ssub_C"/>
</dbReference>
<dbReference type="OrthoDB" id="5297205at2"/>
<dbReference type="PANTHER" id="PTHR43881">
    <property type="entry name" value="GAMMA-GLUTAMYLTRANSPEPTIDASE (AFU_ORTHOLOGUE AFUA_4G13580)"/>
    <property type="match status" value="1"/>
</dbReference>
<dbReference type="PANTHER" id="PTHR43881:SF1">
    <property type="entry name" value="GAMMA-GLUTAMYLTRANSPEPTIDASE (AFU_ORTHOLOGUE AFUA_4G13580)"/>
    <property type="match status" value="1"/>
</dbReference>
<evidence type="ECO:0000256" key="4">
    <source>
        <dbReference type="PIRSR" id="PIRSR600101-1"/>
    </source>
</evidence>
<dbReference type="Pfam" id="PF01019">
    <property type="entry name" value="G_glu_transpept"/>
    <property type="match status" value="1"/>
</dbReference>
<dbReference type="PRINTS" id="PR01210">
    <property type="entry name" value="GGTRANSPTASE"/>
</dbReference>
<dbReference type="EC" id="3.4.19.13" evidence="6"/>
<dbReference type="Proteomes" id="UP000243180">
    <property type="component" value="Chromosome"/>
</dbReference>
<proteinExistence type="inferred from homology"/>
<keyword evidence="8" id="KW-1185">Reference proteome</keyword>
<dbReference type="InterPro" id="IPR043138">
    <property type="entry name" value="GGT_lsub"/>
</dbReference>
<comment type="PTM">
    <text evidence="6">Cleaved by autocatalysis into a large and a small subunit.</text>
</comment>
<dbReference type="EMBL" id="AP014879">
    <property type="protein sequence ID" value="BAV33153.1"/>
    <property type="molecule type" value="Genomic_DNA"/>
</dbReference>
<comment type="similarity">
    <text evidence="6">Belongs to the gamma-glutamyltransferase family.</text>
</comment>
<dbReference type="GO" id="GO:0036374">
    <property type="term" value="F:glutathione hydrolase activity"/>
    <property type="evidence" value="ECO:0007669"/>
    <property type="project" value="UniProtKB-UniRule"/>
</dbReference>
<dbReference type="SUPFAM" id="SSF56235">
    <property type="entry name" value="N-terminal nucleophile aminohydrolases (Ntn hydrolases)"/>
    <property type="match status" value="1"/>
</dbReference>
<evidence type="ECO:0000256" key="1">
    <source>
        <dbReference type="ARBA" id="ARBA00001049"/>
    </source>
</evidence>
<reference evidence="7 8" key="1">
    <citation type="submission" date="2015-05" db="EMBL/GenBank/DDBJ databases">
        <title>Complete genome sequence of a sulfur-oxidizing gammaproteobacterium strain HA5.</title>
        <authorList>
            <person name="Miura A."/>
            <person name="Kojima H."/>
            <person name="Fukui M."/>
        </authorList>
    </citation>
    <scope>NUCLEOTIDE SEQUENCE [LARGE SCALE GENOMIC DNA]</scope>
    <source>
        <strain evidence="7 8">HA5</strain>
    </source>
</reference>
<dbReference type="InParanoid" id="A0A1B4XEE9"/>
<dbReference type="Gene3D" id="3.60.20.40">
    <property type="match status" value="1"/>
</dbReference>
<dbReference type="AlphaFoldDB" id="A0A1B4XEE9"/>
<gene>
    <name evidence="7" type="ORF">SCL_0833</name>
</gene>
<evidence type="ECO:0000256" key="5">
    <source>
        <dbReference type="PIRSR" id="PIRSR600101-2"/>
    </source>
</evidence>
<evidence type="ECO:0000256" key="6">
    <source>
        <dbReference type="RuleBase" id="RU368036"/>
    </source>
</evidence>
<dbReference type="UniPathway" id="UPA00204"/>
<protein>
    <recommendedName>
        <fullName evidence="6">Glutathione hydrolase proenzyme</fullName>
        <ecNumber evidence="6">2.3.2.2</ecNumber>
        <ecNumber evidence="6">3.4.19.13</ecNumber>
    </recommendedName>
    <component>
        <recommendedName>
            <fullName evidence="6">Glutathione hydrolase large chain</fullName>
        </recommendedName>
    </component>
    <component>
        <recommendedName>
            <fullName evidence="6">Glutathione hydrolase small chain</fullName>
        </recommendedName>
    </component>
</protein>
<dbReference type="GO" id="GO:0006750">
    <property type="term" value="P:glutathione biosynthetic process"/>
    <property type="evidence" value="ECO:0007669"/>
    <property type="project" value="UniProtKB-KW"/>
</dbReference>
<sequence length="528" mass="57204">MRDNQYPGRSVVMSTHGMIATSQPMATQAGLGVLQAGGNAMDAAIAASAVLCVTEPQATGIGGDCFLLYHEAKTGKLFGLNGSGRAPARATLEEFERRGLMQVPEFGILSVIVPGAVDAWQTALERFGTRSLEEMLQPAIAFAADGYAVTPVVAKAWQNNAAVLAPHAESRRDFLVDGRAPAAGTLHRQPRLAESLRRIARGGREAFYRGPIAEAIVRHSHAHDGLLELEDFAAYRSEWVEPISTDYHGVRVCEIPPNGQGITALMTLNILEQADLRGMKHLSADHLHWVIEAFKLAWAERDEYVADPAFNQLPVEEMLSKEFAARQYARIDPHRAAPYPVQLAARAHRDTVYLSVVDRDRNAVSFINSLYYPFGSGVVAGDTGIMLQNRGAGFVLEPGHFNCIAPRKRPLHTIIPAMAYRGDDLLSFGVMGGEYQPMGHVCVLTNWLDFGLDLQEAIDAPRFMPGGGVVALERPVPQEVLKALQQRGHVVGRTELALGGAQAIYVDAKNGVLSAGSDPRKDGCALGY</sequence>
<dbReference type="RefSeq" id="WP_096360039.1">
    <property type="nucleotide sequence ID" value="NZ_AP014879.1"/>
</dbReference>
<organism evidence="7 8">
    <name type="scientific">Sulfuricaulis limicola</name>
    <dbReference type="NCBI Taxonomy" id="1620215"/>
    <lineage>
        <taxon>Bacteria</taxon>
        <taxon>Pseudomonadati</taxon>
        <taxon>Pseudomonadota</taxon>
        <taxon>Gammaproteobacteria</taxon>
        <taxon>Acidiferrobacterales</taxon>
        <taxon>Acidiferrobacteraceae</taxon>
        <taxon>Sulfuricaulis</taxon>
    </lineage>
</organism>
<dbReference type="GO" id="GO:0103068">
    <property type="term" value="F:leukotriene C4 gamma-glutamyl transferase activity"/>
    <property type="evidence" value="ECO:0007669"/>
    <property type="project" value="UniProtKB-EC"/>
</dbReference>
<evidence type="ECO:0000313" key="8">
    <source>
        <dbReference type="Proteomes" id="UP000243180"/>
    </source>
</evidence>
<feature type="active site" description="Nucleophile" evidence="4">
    <location>
        <position position="351"/>
    </location>
</feature>
<keyword evidence="6" id="KW-0865">Zymogen</keyword>
<comment type="pathway">
    <text evidence="6">Sulfur metabolism; glutathione metabolism.</text>
</comment>
<dbReference type="InterPro" id="IPR052896">
    <property type="entry name" value="GGT-like_enzyme"/>
</dbReference>
<comment type="subunit">
    <text evidence="6">This enzyme consists of two polypeptide chains, which are synthesized in precursor form from a single polypeptide.</text>
</comment>
<keyword evidence="6" id="KW-0378">Hydrolase</keyword>
<name>A0A1B4XEE9_9GAMM</name>
<dbReference type="InterPro" id="IPR029055">
    <property type="entry name" value="Ntn_hydrolases_N"/>
</dbReference>
<accession>A0A1B4XEE9</accession>
<keyword evidence="6" id="KW-0317">Glutathione biosynthesis</keyword>
<dbReference type="EC" id="2.3.2.2" evidence="6"/>
<evidence type="ECO:0000256" key="2">
    <source>
        <dbReference type="ARBA" id="ARBA00001089"/>
    </source>
</evidence>
<comment type="catalytic activity">
    <reaction evidence="2 6">
        <text>glutathione + H2O = L-cysteinylglycine + L-glutamate</text>
        <dbReference type="Rhea" id="RHEA:28807"/>
        <dbReference type="ChEBI" id="CHEBI:15377"/>
        <dbReference type="ChEBI" id="CHEBI:29985"/>
        <dbReference type="ChEBI" id="CHEBI:57925"/>
        <dbReference type="ChEBI" id="CHEBI:61694"/>
        <dbReference type="EC" id="3.4.19.13"/>
    </reaction>
</comment>
<evidence type="ECO:0000256" key="3">
    <source>
        <dbReference type="ARBA" id="ARBA00047417"/>
    </source>
</evidence>
<keyword evidence="6 7" id="KW-0808">Transferase</keyword>
<dbReference type="InterPro" id="IPR000101">
    <property type="entry name" value="GGT_peptidase"/>
</dbReference>
<comment type="catalytic activity">
    <reaction evidence="3 6">
        <text>an N-terminal (5-L-glutamyl)-[peptide] + an alpha-amino acid = 5-L-glutamyl amino acid + an N-terminal L-alpha-aminoacyl-[peptide]</text>
        <dbReference type="Rhea" id="RHEA:23904"/>
        <dbReference type="Rhea" id="RHEA-COMP:9780"/>
        <dbReference type="Rhea" id="RHEA-COMP:9795"/>
        <dbReference type="ChEBI" id="CHEBI:77644"/>
        <dbReference type="ChEBI" id="CHEBI:78597"/>
        <dbReference type="ChEBI" id="CHEBI:78599"/>
        <dbReference type="ChEBI" id="CHEBI:78608"/>
        <dbReference type="EC" id="2.3.2.2"/>
    </reaction>
</comment>
<dbReference type="NCBIfam" id="TIGR00066">
    <property type="entry name" value="g_glut_trans"/>
    <property type="match status" value="1"/>
</dbReference>
<feature type="binding site" evidence="5">
    <location>
        <position position="433"/>
    </location>
    <ligand>
        <name>L-glutamate</name>
        <dbReference type="ChEBI" id="CHEBI:29985"/>
    </ligand>
</feature>